<protein>
    <submittedName>
        <fullName evidence="4">Aldehyde dehydrogenase</fullName>
    </submittedName>
</protein>
<dbReference type="AlphaFoldDB" id="A0A7V8LJL8"/>
<dbReference type="FunFam" id="3.40.605.10:FF:000007">
    <property type="entry name" value="NAD/NADP-dependent betaine aldehyde dehydrogenase"/>
    <property type="match status" value="1"/>
</dbReference>
<feature type="domain" description="Aldehyde dehydrogenase" evidence="3">
    <location>
        <begin position="7"/>
        <end position="473"/>
    </location>
</feature>
<dbReference type="Gene3D" id="3.40.309.10">
    <property type="entry name" value="Aldehyde Dehydrogenase, Chain A, domain 2"/>
    <property type="match status" value="1"/>
</dbReference>
<evidence type="ECO:0000256" key="1">
    <source>
        <dbReference type="ARBA" id="ARBA00009986"/>
    </source>
</evidence>
<dbReference type="EMBL" id="LJFO01000023">
    <property type="protein sequence ID" value="KPG03099.1"/>
    <property type="molecule type" value="Genomic_DNA"/>
</dbReference>
<evidence type="ECO:0000313" key="5">
    <source>
        <dbReference type="EMBL" id="KPG27002.1"/>
    </source>
</evidence>
<organism evidence="4 6">
    <name type="scientific">Mycobacteroides immunogenum</name>
    <dbReference type="NCBI Taxonomy" id="83262"/>
    <lineage>
        <taxon>Bacteria</taxon>
        <taxon>Bacillati</taxon>
        <taxon>Actinomycetota</taxon>
        <taxon>Actinomycetes</taxon>
        <taxon>Mycobacteriales</taxon>
        <taxon>Mycobacteriaceae</taxon>
        <taxon>Mycobacteroides</taxon>
    </lineage>
</organism>
<dbReference type="Pfam" id="PF00171">
    <property type="entry name" value="Aldedh"/>
    <property type="match status" value="1"/>
</dbReference>
<accession>A0A7V8LJL8</accession>
<dbReference type="PANTHER" id="PTHR11699">
    <property type="entry name" value="ALDEHYDE DEHYDROGENASE-RELATED"/>
    <property type="match status" value="1"/>
</dbReference>
<keyword evidence="2" id="KW-0560">Oxidoreductase</keyword>
<gene>
    <name evidence="4" type="ORF">AN908_26625</name>
    <name evidence="5" type="ORF">AN912_24340</name>
</gene>
<dbReference type="InterPro" id="IPR015590">
    <property type="entry name" value="Aldehyde_DH_dom"/>
</dbReference>
<dbReference type="Gene3D" id="3.40.605.10">
    <property type="entry name" value="Aldehyde Dehydrogenase, Chain A, domain 1"/>
    <property type="match status" value="1"/>
</dbReference>
<dbReference type="RefSeq" id="WP_054173150.1">
    <property type="nucleotide sequence ID" value="NZ_LJFO01000023.1"/>
</dbReference>
<dbReference type="SUPFAM" id="SSF53720">
    <property type="entry name" value="ALDH-like"/>
    <property type="match status" value="1"/>
</dbReference>
<evidence type="ECO:0000256" key="2">
    <source>
        <dbReference type="ARBA" id="ARBA00023002"/>
    </source>
</evidence>
<comment type="caution">
    <text evidence="4">The sequence shown here is derived from an EMBL/GenBank/DDBJ whole genome shotgun (WGS) entry which is preliminary data.</text>
</comment>
<reference evidence="6 7" key="1">
    <citation type="submission" date="2015-09" db="EMBL/GenBank/DDBJ databases">
        <title>Genome Sequences of Mycobacterium immunogenum Isolates, Recuperated from a Chloraminated Drinking Water Distribution System Simulator Subjected to Episodes of Nitrification.</title>
        <authorList>
            <person name="Gomez-Alvarez V."/>
            <person name="Revetta R.P."/>
        </authorList>
    </citation>
    <scope>NUCLEOTIDE SEQUENCE [LARGE SCALE GENOMIC DNA]</scope>
    <source>
        <strain evidence="4 6">H008</strain>
        <strain evidence="5 7">H076</strain>
    </source>
</reference>
<evidence type="ECO:0000313" key="7">
    <source>
        <dbReference type="Proteomes" id="UP000037962"/>
    </source>
</evidence>
<evidence type="ECO:0000259" key="3">
    <source>
        <dbReference type="Pfam" id="PF00171"/>
    </source>
</evidence>
<dbReference type="FunFam" id="3.40.309.10:FF:000012">
    <property type="entry name" value="Betaine aldehyde dehydrogenase"/>
    <property type="match status" value="1"/>
</dbReference>
<name>A0A7V8LJL8_9MYCO</name>
<dbReference type="InterPro" id="IPR016162">
    <property type="entry name" value="Ald_DH_N"/>
</dbReference>
<dbReference type="Proteomes" id="UP000037843">
    <property type="component" value="Unassembled WGS sequence"/>
</dbReference>
<comment type="similarity">
    <text evidence="1">Belongs to the aldehyde dehydrogenase family.</text>
</comment>
<keyword evidence="7" id="KW-1185">Reference proteome</keyword>
<evidence type="ECO:0000313" key="6">
    <source>
        <dbReference type="Proteomes" id="UP000037843"/>
    </source>
</evidence>
<dbReference type="OrthoDB" id="6882680at2"/>
<dbReference type="InterPro" id="IPR016161">
    <property type="entry name" value="Ald_DH/histidinol_DH"/>
</dbReference>
<dbReference type="Proteomes" id="UP000037962">
    <property type="component" value="Unassembled WGS sequence"/>
</dbReference>
<dbReference type="FunFam" id="3.40.605.10:FF:000026">
    <property type="entry name" value="Aldehyde dehydrogenase, putative"/>
    <property type="match status" value="1"/>
</dbReference>
<dbReference type="EMBL" id="LJFS01000042">
    <property type="protein sequence ID" value="KPG27002.1"/>
    <property type="molecule type" value="Genomic_DNA"/>
</dbReference>
<dbReference type="InterPro" id="IPR016163">
    <property type="entry name" value="Ald_DH_C"/>
</dbReference>
<dbReference type="GO" id="GO:0016620">
    <property type="term" value="F:oxidoreductase activity, acting on the aldehyde or oxo group of donors, NAD or NADP as acceptor"/>
    <property type="evidence" value="ECO:0007669"/>
    <property type="project" value="InterPro"/>
</dbReference>
<sequence length="492" mass="52479">MFLGGKWIDTADRYEIRSPASEEVIATAARGSVADADAAVAAAVAAHRDGAWRTTLPARRAEILRSVADRFAERSYDLAAIHAQEIGATIRAAEPFHFGAALGYMNYFADATASYKFQRGGPMISPVLATGIIRREPIGVCAAIVPWNIPLPLAVWKIFPALGAGNTVVVKPDETAPLMLLELARELEAAGLPAGVFNVVTGDGETVGARLADHPDVRKIGFTGSTAVGKEVMRRAAGNVKNVTLELGGKGANIVCTDADIDTAVDGSLFAFLTHSGQGCESGTRLLLPESLHDDFVERMVRRVATLKFGDPMDYDTDLGPVHSAEHRDRILAYIQQGLDEGATLACGGGSPNGPLFDKGFWVEPTIFTDVTNDMTIAREEIFGPVLSVIKYRTIDEAVAIANDTEYGLSAGVWTRDIQQGLDIAEALEAGMVWVNDWHVVYPGYPFGGMKQSGIGREGAEDALDAYTEPKMVTVDLSGGVDGKAYGMLFSS</sequence>
<proteinExistence type="inferred from homology"/>
<evidence type="ECO:0000313" key="4">
    <source>
        <dbReference type="EMBL" id="KPG03099.1"/>
    </source>
</evidence>
<dbReference type="CDD" id="cd07078">
    <property type="entry name" value="ALDH"/>
    <property type="match status" value="1"/>
</dbReference>